<accession>A0ABQ6F2U8</accession>
<evidence type="ECO:0000313" key="3">
    <source>
        <dbReference type="Proteomes" id="UP001157138"/>
    </source>
</evidence>
<proteinExistence type="predicted"/>
<organism evidence="2 3">
    <name type="scientific">Vibrio zhanjiangensis</name>
    <dbReference type="NCBI Taxonomy" id="1046128"/>
    <lineage>
        <taxon>Bacteria</taxon>
        <taxon>Pseudomonadati</taxon>
        <taxon>Pseudomonadota</taxon>
        <taxon>Gammaproteobacteria</taxon>
        <taxon>Vibrionales</taxon>
        <taxon>Vibrionaceae</taxon>
        <taxon>Vibrio</taxon>
    </lineage>
</organism>
<name>A0ABQ6F2U8_9VIBR</name>
<evidence type="ECO:0000313" key="2">
    <source>
        <dbReference type="EMBL" id="GLT19562.1"/>
    </source>
</evidence>
<reference evidence="3" key="1">
    <citation type="journal article" date="2019" name="Int. J. Syst. Evol. Microbiol.">
        <title>The Global Catalogue of Microorganisms (GCM) 10K type strain sequencing project: providing services to taxonomists for standard genome sequencing and annotation.</title>
        <authorList>
            <consortium name="The Broad Institute Genomics Platform"/>
            <consortium name="The Broad Institute Genome Sequencing Center for Infectious Disease"/>
            <person name="Wu L."/>
            <person name="Ma J."/>
        </authorList>
    </citation>
    <scope>NUCLEOTIDE SEQUENCE [LARGE SCALE GENOMIC DNA]</scope>
    <source>
        <strain evidence="3">NBRC 108723</strain>
    </source>
</reference>
<dbReference type="Proteomes" id="UP001157138">
    <property type="component" value="Unassembled WGS sequence"/>
</dbReference>
<keyword evidence="3" id="KW-1185">Reference proteome</keyword>
<evidence type="ECO:0000256" key="1">
    <source>
        <dbReference type="SAM" id="Coils"/>
    </source>
</evidence>
<dbReference type="EMBL" id="BSPW01000078">
    <property type="protein sequence ID" value="GLT19562.1"/>
    <property type="molecule type" value="Genomic_DNA"/>
</dbReference>
<feature type="coiled-coil region" evidence="1">
    <location>
        <begin position="71"/>
        <end position="126"/>
    </location>
</feature>
<dbReference type="NCBIfam" id="TIGR03752">
    <property type="entry name" value="conj_TIGR03752"/>
    <property type="match status" value="1"/>
</dbReference>
<sequence length="474" mass="50476">MVTRNKLAIGLASVLVAVVLISILGSKREAKESKPLESNDSSPPVVVESQALGGAFKDGAADTLRTLAATMTLTKRENEALKGQLNNANQSLGQQEEKTQALEDSLATLTRRLSQLDDQIKNQYQSLKNKQQPILPSTETGDCDDPTYQALGLGDTDCQWNVDTSSTNQTNSSMEEAWVWVDPLDANYDDEGKLIPPTTALLPQTSSSLSIPRTTTSAESKTSTKIPLFSLHPGAVLADANAMTALMGRVPMDGQVTDPYPFSMIIGPENLLANGMILPEIKGAIVTGTVTGDWSLSCVRGAIETFSLILEDGEIINYPEQMEGVIQGDFDGSEIKTQDLGYLADPTGNPCISGRRISNAPEYLTSKGLLDAATAAANAVAISQQTISVDGSTSTAALTGSATKNAVAQASAASAQTVSDFIQSRMGMSFDIIYVEPGVKAAIHLRQPITLHRSETPRYVRSPQLTTRGHYALP</sequence>
<dbReference type="InterPro" id="IPR021207">
    <property type="entry name" value="Integr_conj_element_PFL4705"/>
</dbReference>
<comment type="caution">
    <text evidence="2">The sequence shown here is derived from an EMBL/GenBank/DDBJ whole genome shotgun (WGS) entry which is preliminary data.</text>
</comment>
<keyword evidence="1" id="KW-0175">Coiled coil</keyword>
<gene>
    <name evidence="2" type="ORF">GCM10007938_33440</name>
</gene>
<dbReference type="RefSeq" id="WP_284193416.1">
    <property type="nucleotide sequence ID" value="NZ_BSPW01000078.1"/>
</dbReference>
<protein>
    <submittedName>
        <fullName evidence="2">Integrating conjugative element protein</fullName>
    </submittedName>
</protein>